<protein>
    <submittedName>
        <fullName evidence="1">Uncharacterized protein</fullName>
    </submittedName>
</protein>
<evidence type="ECO:0000313" key="1">
    <source>
        <dbReference type="EMBL" id="KMY32142.1"/>
    </source>
</evidence>
<dbReference type="Proteomes" id="UP000037326">
    <property type="component" value="Unassembled WGS sequence"/>
</dbReference>
<accession>A0A0K9FD36</accession>
<sequence>MKSSKSLLIESISLIHFLFLKGNSIGAYNKILKIYGKDIFIQTLSRDNTLANAMKFEVVSND</sequence>
<dbReference type="EMBL" id="LFXJ01000005">
    <property type="protein sequence ID" value="KMY32142.1"/>
    <property type="molecule type" value="Genomic_DNA"/>
</dbReference>
<name>A0A0K9FD36_9BACI</name>
<evidence type="ECO:0000313" key="2">
    <source>
        <dbReference type="Proteomes" id="UP000037326"/>
    </source>
</evidence>
<proteinExistence type="predicted"/>
<gene>
    <name evidence="1" type="ORF">ACZ11_08280</name>
</gene>
<dbReference type="PATRIC" id="fig|582475.4.peg.1189"/>
<dbReference type="AlphaFoldDB" id="A0A0K9FD36"/>
<comment type="caution">
    <text evidence="1">The sequence shown here is derived from an EMBL/GenBank/DDBJ whole genome shotgun (WGS) entry which is preliminary data.</text>
</comment>
<organism evidence="1 2">
    <name type="scientific">Lysinibacillus xylanilyticus</name>
    <dbReference type="NCBI Taxonomy" id="582475"/>
    <lineage>
        <taxon>Bacteria</taxon>
        <taxon>Bacillati</taxon>
        <taxon>Bacillota</taxon>
        <taxon>Bacilli</taxon>
        <taxon>Bacillales</taxon>
        <taxon>Bacillaceae</taxon>
        <taxon>Lysinibacillus</taxon>
    </lineage>
</organism>
<reference evidence="2" key="1">
    <citation type="submission" date="2015-07" db="EMBL/GenBank/DDBJ databases">
        <authorList>
            <consortium name="Consortium for Microbial Forensics and Genomics (microFORGE)"/>
            <person name="Knight B.M."/>
            <person name="Roberts D.P."/>
            <person name="Lin D."/>
            <person name="Hari K."/>
            <person name="Fletcher J."/>
            <person name="Melcher U."/>
            <person name="Blagden T."/>
            <person name="Winegar R.A."/>
        </authorList>
    </citation>
    <scope>NUCLEOTIDE SEQUENCE [LARGE SCALE GENOMIC DNA]</scope>
    <source>
        <strain evidence="2">DSM 23493</strain>
    </source>
</reference>